<keyword evidence="1" id="KW-1133">Transmembrane helix</keyword>
<feature type="transmembrane region" description="Helical" evidence="1">
    <location>
        <begin position="12"/>
        <end position="31"/>
    </location>
</feature>
<evidence type="ECO:0000313" key="3">
    <source>
        <dbReference type="Proteomes" id="UP000295198"/>
    </source>
</evidence>
<dbReference type="RefSeq" id="WP_134721166.1">
    <property type="nucleotide sequence ID" value="NZ_SDKM01000094.1"/>
</dbReference>
<feature type="transmembrane region" description="Helical" evidence="1">
    <location>
        <begin position="148"/>
        <end position="166"/>
    </location>
</feature>
<keyword evidence="1" id="KW-0812">Transmembrane</keyword>
<dbReference type="Proteomes" id="UP000295198">
    <property type="component" value="Unassembled WGS sequence"/>
</dbReference>
<keyword evidence="1" id="KW-0472">Membrane</keyword>
<dbReference type="AlphaFoldDB" id="A0A4Q4Z1F0"/>
<name>A0A4Q4Z1F0_9ACTN</name>
<feature type="transmembrane region" description="Helical" evidence="1">
    <location>
        <begin position="115"/>
        <end position="136"/>
    </location>
</feature>
<evidence type="ECO:0000313" key="2">
    <source>
        <dbReference type="EMBL" id="RYP80686.1"/>
    </source>
</evidence>
<gene>
    <name evidence="2" type="ORF">EKO23_24480</name>
</gene>
<organism evidence="2 3">
    <name type="scientific">Nocardioides guangzhouensis</name>
    <dbReference type="NCBI Taxonomy" id="2497878"/>
    <lineage>
        <taxon>Bacteria</taxon>
        <taxon>Bacillati</taxon>
        <taxon>Actinomycetota</taxon>
        <taxon>Actinomycetes</taxon>
        <taxon>Propionibacteriales</taxon>
        <taxon>Nocardioidaceae</taxon>
        <taxon>Nocardioides</taxon>
    </lineage>
</organism>
<dbReference type="EMBL" id="SDKM01000094">
    <property type="protein sequence ID" value="RYP80686.1"/>
    <property type="molecule type" value="Genomic_DNA"/>
</dbReference>
<reference evidence="2 3" key="1">
    <citation type="submission" date="2019-01" db="EMBL/GenBank/DDBJ databases">
        <title>Nocardioides guangzhouensis sp. nov., an actinobacterium isolated from soil.</title>
        <authorList>
            <person name="Fu Y."/>
            <person name="Cai Y."/>
            <person name="Lin Z."/>
            <person name="Chen P."/>
        </authorList>
    </citation>
    <scope>NUCLEOTIDE SEQUENCE [LARGE SCALE GENOMIC DNA]</scope>
    <source>
        <strain evidence="2 3">130</strain>
    </source>
</reference>
<feature type="transmembrane region" description="Helical" evidence="1">
    <location>
        <begin position="75"/>
        <end position="95"/>
    </location>
</feature>
<sequence length="301" mass="31286">MSDRHAPAPLRPATAVVALAAMAAAAAAGFWLSLTTPELPGTESLTLEDAVDAAALVLFGVLGAVLLVRRRATRLGAALMLMACLVCLTYLFGGLADALADGRVNPPVAARLLNLAGQSTFIVAFFLLALSPMLLFPTGLLPSRRWRPVAWAAAGGLAASVLSVLLKSGPVDEDTPAWGDNPLGLDAMPGLADVLEVVGLSLLAVTVLAGVAAFVTRWVRYRGPRRRQMAWFSLGVVVQVGGLATDTSGKSLLLEVLLALTIFSGLLWGIGWPLLGPLGDRAEEADRLTVARSEVEGGVHA</sequence>
<feature type="transmembrane region" description="Helical" evidence="1">
    <location>
        <begin position="197"/>
        <end position="216"/>
    </location>
</feature>
<feature type="transmembrane region" description="Helical" evidence="1">
    <location>
        <begin position="51"/>
        <end position="68"/>
    </location>
</feature>
<keyword evidence="3" id="KW-1185">Reference proteome</keyword>
<proteinExistence type="predicted"/>
<feature type="transmembrane region" description="Helical" evidence="1">
    <location>
        <begin position="256"/>
        <end position="275"/>
    </location>
</feature>
<comment type="caution">
    <text evidence="2">The sequence shown here is derived from an EMBL/GenBank/DDBJ whole genome shotgun (WGS) entry which is preliminary data.</text>
</comment>
<evidence type="ECO:0000256" key="1">
    <source>
        <dbReference type="SAM" id="Phobius"/>
    </source>
</evidence>
<protein>
    <submittedName>
        <fullName evidence="2">Uncharacterized protein</fullName>
    </submittedName>
</protein>
<accession>A0A4Q4Z1F0</accession>